<evidence type="ECO:0000313" key="3">
    <source>
        <dbReference type="Proteomes" id="UP000596742"/>
    </source>
</evidence>
<keyword evidence="3" id="KW-1185">Reference proteome</keyword>
<gene>
    <name evidence="2" type="ORF">MGAL_10B026447</name>
</gene>
<evidence type="ECO:0000256" key="1">
    <source>
        <dbReference type="SAM" id="Coils"/>
    </source>
</evidence>
<evidence type="ECO:0000313" key="2">
    <source>
        <dbReference type="EMBL" id="VDH90514.1"/>
    </source>
</evidence>
<sequence length="140" mass="16538">MKENRRVGEIANLRREQRNLTKCLKKAELHQQKALKKLRDFNRERIQTMRRAEKLRKNRRERERKRSQFTAYSFAFVKKLIGEPKLHEVMSTLKKTRAASAPGPNGIPYRVYKNCPNLAKQLYGNLSKLYGEDIGYQMNG</sequence>
<dbReference type="AlphaFoldDB" id="A0A8B6BGT4"/>
<protein>
    <submittedName>
        <fullName evidence="2">Uncharacterized protein</fullName>
    </submittedName>
</protein>
<reference evidence="2" key="1">
    <citation type="submission" date="2018-11" db="EMBL/GenBank/DDBJ databases">
        <authorList>
            <person name="Alioto T."/>
            <person name="Alioto T."/>
        </authorList>
    </citation>
    <scope>NUCLEOTIDE SEQUENCE</scope>
</reference>
<organism evidence="2 3">
    <name type="scientific">Mytilus galloprovincialis</name>
    <name type="common">Mediterranean mussel</name>
    <dbReference type="NCBI Taxonomy" id="29158"/>
    <lineage>
        <taxon>Eukaryota</taxon>
        <taxon>Metazoa</taxon>
        <taxon>Spiralia</taxon>
        <taxon>Lophotrochozoa</taxon>
        <taxon>Mollusca</taxon>
        <taxon>Bivalvia</taxon>
        <taxon>Autobranchia</taxon>
        <taxon>Pteriomorphia</taxon>
        <taxon>Mytilida</taxon>
        <taxon>Mytiloidea</taxon>
        <taxon>Mytilidae</taxon>
        <taxon>Mytilinae</taxon>
        <taxon>Mytilus</taxon>
    </lineage>
</organism>
<dbReference type="OrthoDB" id="10056483at2759"/>
<accession>A0A8B6BGT4</accession>
<dbReference type="EMBL" id="UYJE01000141">
    <property type="protein sequence ID" value="VDH90514.1"/>
    <property type="molecule type" value="Genomic_DNA"/>
</dbReference>
<comment type="caution">
    <text evidence="2">The sequence shown here is derived from an EMBL/GenBank/DDBJ whole genome shotgun (WGS) entry which is preliminary data.</text>
</comment>
<dbReference type="Proteomes" id="UP000596742">
    <property type="component" value="Unassembled WGS sequence"/>
</dbReference>
<keyword evidence="1" id="KW-0175">Coiled coil</keyword>
<proteinExistence type="predicted"/>
<feature type="coiled-coil region" evidence="1">
    <location>
        <begin position="10"/>
        <end position="58"/>
    </location>
</feature>
<name>A0A8B6BGT4_MYTGA</name>